<dbReference type="PROSITE" id="PS50405">
    <property type="entry name" value="GST_CTER"/>
    <property type="match status" value="1"/>
</dbReference>
<dbReference type="GO" id="GO:0006749">
    <property type="term" value="P:glutathione metabolic process"/>
    <property type="evidence" value="ECO:0007669"/>
    <property type="project" value="TreeGrafter"/>
</dbReference>
<dbReference type="SFLD" id="SFLDS00019">
    <property type="entry name" value="Glutathione_Transferase_(cytos"/>
    <property type="match status" value="1"/>
</dbReference>
<name>A0A9J7EX89_SPOLT</name>
<dbReference type="Pfam" id="PF13417">
    <property type="entry name" value="GST_N_3"/>
    <property type="match status" value="1"/>
</dbReference>
<accession>A0A9J7EX89</accession>
<dbReference type="Proteomes" id="UP000301870">
    <property type="component" value="Chromosome 1"/>
</dbReference>
<dbReference type="InterPro" id="IPR036249">
    <property type="entry name" value="Thioredoxin-like_sf"/>
</dbReference>
<dbReference type="SUPFAM" id="SSF47616">
    <property type="entry name" value="GST C-terminal domain-like"/>
    <property type="match status" value="1"/>
</dbReference>
<dbReference type="PANTHER" id="PTHR43969">
    <property type="entry name" value="GLUTATHIONE S TRANSFERASE D10, ISOFORM A-RELATED"/>
    <property type="match status" value="1"/>
</dbReference>
<dbReference type="GO" id="GO:0004364">
    <property type="term" value="F:glutathione transferase activity"/>
    <property type="evidence" value="ECO:0007669"/>
    <property type="project" value="TreeGrafter"/>
</dbReference>
<protein>
    <submittedName>
        <fullName evidence="4">Glutathione S-transferase E14-like isoform X1</fullName>
    </submittedName>
</protein>
<dbReference type="InterPro" id="IPR010987">
    <property type="entry name" value="Glutathione-S-Trfase_C-like"/>
</dbReference>
<dbReference type="InterPro" id="IPR036282">
    <property type="entry name" value="Glutathione-S-Trfase_C_sf"/>
</dbReference>
<sequence length="248" mass="28856">MYISRGKYLNSYQVLCLFKKRALSHTMEKAVKPILYGDEASPPVRFAMMTASLANVEVEFQKIDLFQGENRTEFYKKINPFQKVPSLSVNGQNICDSHAIAVYFCRKSYNKELYPDDIILKAKIDEWLYFDAGILFPIDSAIFSDFFAGKWPANEVLINKWYFALDHCELVLEKQKWLTGDKIRLCDICCGTTISSLEILIPLLERHQRLKEWMRELRNLPCFEINTRGLKRLQVFVDAVKTSNTQVN</sequence>
<dbReference type="SFLD" id="SFLDG00358">
    <property type="entry name" value="Main_(cytGST)"/>
    <property type="match status" value="1"/>
</dbReference>
<dbReference type="InterPro" id="IPR004045">
    <property type="entry name" value="Glutathione_S-Trfase_N"/>
</dbReference>
<dbReference type="KEGG" id="sliu:111364904"/>
<feature type="domain" description="GST N-terminal" evidence="1">
    <location>
        <begin position="31"/>
        <end position="112"/>
    </location>
</feature>
<dbReference type="RefSeq" id="XP_022837684.1">
    <property type="nucleotide sequence ID" value="XM_022981916.1"/>
</dbReference>
<gene>
    <name evidence="4" type="primary">LOC111364904</name>
</gene>
<dbReference type="AlphaFoldDB" id="A0A9J7EX89"/>
<evidence type="ECO:0000313" key="4">
    <source>
        <dbReference type="RefSeq" id="XP_022837684.1"/>
    </source>
</evidence>
<dbReference type="Gene3D" id="3.40.30.10">
    <property type="entry name" value="Glutaredoxin"/>
    <property type="match status" value="1"/>
</dbReference>
<evidence type="ECO:0000259" key="2">
    <source>
        <dbReference type="PROSITE" id="PS50405"/>
    </source>
</evidence>
<dbReference type="PROSITE" id="PS50404">
    <property type="entry name" value="GST_NTER"/>
    <property type="match status" value="1"/>
</dbReference>
<dbReference type="Gene3D" id="1.20.1050.10">
    <property type="match status" value="1"/>
</dbReference>
<dbReference type="GeneID" id="111364904"/>
<dbReference type="PANTHER" id="PTHR43969:SF8">
    <property type="entry name" value="GLUTATHIONE S TRANSFERASE E13, ISOFORM A-RELATED"/>
    <property type="match status" value="1"/>
</dbReference>
<keyword evidence="3" id="KW-1185">Reference proteome</keyword>
<feature type="domain" description="GST C-terminal" evidence="2">
    <location>
        <begin position="117"/>
        <end position="237"/>
    </location>
</feature>
<organism evidence="3 4">
    <name type="scientific">Spodoptera litura</name>
    <name type="common">Asian cotton leafworm</name>
    <dbReference type="NCBI Taxonomy" id="69820"/>
    <lineage>
        <taxon>Eukaryota</taxon>
        <taxon>Metazoa</taxon>
        <taxon>Ecdysozoa</taxon>
        <taxon>Arthropoda</taxon>
        <taxon>Hexapoda</taxon>
        <taxon>Insecta</taxon>
        <taxon>Pterygota</taxon>
        <taxon>Neoptera</taxon>
        <taxon>Endopterygota</taxon>
        <taxon>Lepidoptera</taxon>
        <taxon>Glossata</taxon>
        <taxon>Ditrysia</taxon>
        <taxon>Noctuoidea</taxon>
        <taxon>Noctuidae</taxon>
        <taxon>Amphipyrinae</taxon>
        <taxon>Spodoptera</taxon>
    </lineage>
</organism>
<reference evidence="4" key="1">
    <citation type="submission" date="2025-08" db="UniProtKB">
        <authorList>
            <consortium name="RefSeq"/>
        </authorList>
    </citation>
    <scope>IDENTIFICATION</scope>
    <source>
        <strain evidence="4">Ishihara</strain>
        <tissue evidence="4">Whole body</tissue>
    </source>
</reference>
<proteinExistence type="predicted"/>
<evidence type="ECO:0000259" key="1">
    <source>
        <dbReference type="PROSITE" id="PS50404"/>
    </source>
</evidence>
<evidence type="ECO:0000313" key="3">
    <source>
        <dbReference type="Proteomes" id="UP000301870"/>
    </source>
</evidence>
<dbReference type="InterPro" id="IPR040079">
    <property type="entry name" value="Glutathione_S-Trfase"/>
</dbReference>
<dbReference type="SUPFAM" id="SSF52833">
    <property type="entry name" value="Thioredoxin-like"/>
    <property type="match status" value="1"/>
</dbReference>